<dbReference type="OrthoDB" id="408964at2759"/>
<feature type="region of interest" description="Disordered" evidence="1">
    <location>
        <begin position="19"/>
        <end position="153"/>
    </location>
</feature>
<dbReference type="Gene3D" id="3.30.1120.120">
    <property type="match status" value="1"/>
</dbReference>
<feature type="domain" description="Cryptic POLO box 1 (CPB1)" evidence="2">
    <location>
        <begin position="157"/>
        <end position="265"/>
    </location>
</feature>
<dbReference type="InterPro" id="IPR036947">
    <property type="entry name" value="POLO_box_dom_sf"/>
</dbReference>
<evidence type="ECO:0000259" key="2">
    <source>
        <dbReference type="PROSITE" id="PS51984"/>
    </source>
</evidence>
<dbReference type="Pfam" id="PF18190">
    <property type="entry name" value="Plk4_PB1"/>
    <property type="match status" value="1"/>
</dbReference>
<feature type="compositionally biased region" description="Basic and acidic residues" evidence="1">
    <location>
        <begin position="115"/>
        <end position="132"/>
    </location>
</feature>
<dbReference type="EMBL" id="SEOQ01000158">
    <property type="protein sequence ID" value="TFY68575.1"/>
    <property type="molecule type" value="Genomic_DNA"/>
</dbReference>
<organism evidence="3 4">
    <name type="scientific">Dentipellis fragilis</name>
    <dbReference type="NCBI Taxonomy" id="205917"/>
    <lineage>
        <taxon>Eukaryota</taxon>
        <taxon>Fungi</taxon>
        <taxon>Dikarya</taxon>
        <taxon>Basidiomycota</taxon>
        <taxon>Agaricomycotina</taxon>
        <taxon>Agaricomycetes</taxon>
        <taxon>Russulales</taxon>
        <taxon>Hericiaceae</taxon>
        <taxon>Dentipellis</taxon>
    </lineage>
</organism>
<reference evidence="3 4" key="1">
    <citation type="submission" date="2019-02" db="EMBL/GenBank/DDBJ databases">
        <title>Genome sequencing of the rare red list fungi Dentipellis fragilis.</title>
        <authorList>
            <person name="Buettner E."/>
            <person name="Kellner H."/>
        </authorList>
    </citation>
    <scope>NUCLEOTIDE SEQUENCE [LARGE SCALE GENOMIC DNA]</scope>
    <source>
        <strain evidence="3 4">DSM 105465</strain>
    </source>
</reference>
<proteinExistence type="predicted"/>
<feature type="compositionally biased region" description="Low complexity" evidence="1">
    <location>
        <begin position="509"/>
        <end position="521"/>
    </location>
</feature>
<keyword evidence="4" id="KW-1185">Reference proteome</keyword>
<evidence type="ECO:0000313" key="3">
    <source>
        <dbReference type="EMBL" id="TFY68575.1"/>
    </source>
</evidence>
<dbReference type="Gene3D" id="3.30.1120.30">
    <property type="entry name" value="POLO box domain"/>
    <property type="match status" value="1"/>
</dbReference>
<protein>
    <recommendedName>
        <fullName evidence="2">Cryptic POLO box 1 (CPB1) domain-containing protein</fullName>
    </recommendedName>
</protein>
<comment type="caution">
    <text evidence="3">The sequence shown here is derived from an EMBL/GenBank/DDBJ whole genome shotgun (WGS) entry which is preliminary data.</text>
</comment>
<dbReference type="STRING" id="205917.A0A4Y9Z1T3"/>
<gene>
    <name evidence="3" type="ORF">EVG20_g3500</name>
</gene>
<sequence>MKAKQGLAKFALKDRRLPLADITNEDLSDDGRDNFRPLAARRPFSSPRSDYTQASDKENAAPRKRPLKDFPLFRNRLNSENNQDNRKSTGLVGFSSGGNSDKAPRSVPTGYSEDVLGHVRKPESQSRGKVLDGRPLSNENWPGTPASLPAQPEASPFQASTVAPFSTALLQPQTQKTAHGQVVILPSRSVLVDFREGERRKKRKGDEVLVVSSDGMKIQVFSAPHLSTPCCLAEPNSTYALTDLPEDYRRLYGMASKVIEHVKKKVAKLVWHQPSATCTLMANNPQADIEINISSTRPTNANEPKTSARESTPQALRIHLSRKRKTLELTAQMSGQSAVANEQRKKTLPWNEVTKNVSDEDRTSFSSSERAAMQVLSDFLHIVEAMERIDSRQSIDAPFAVHVDEPAKQGVELPRQKPSNVEAILDRPLNAKKSFPIFNTLIKPRSVSADAVNAPSSKAHSIRSSSSSSRALPNLNIAPRPRLSPPLRGFPNDTTRKASSTVFEEGRAPSRASMSSRPQSAISVAESMPPTNPANRDSTQMRFIPSVGWCIRQGGTDGGKYKIMFLDGVALEVDVYEECIEFVGQEGDVARYTIRDCHAQRLVSERMKVFEEFVSLFDDSAE</sequence>
<feature type="region of interest" description="Disordered" evidence="1">
    <location>
        <begin position="448"/>
        <end position="539"/>
    </location>
</feature>
<accession>A0A4Y9Z1T3</accession>
<dbReference type="Proteomes" id="UP000298327">
    <property type="component" value="Unassembled WGS sequence"/>
</dbReference>
<dbReference type="PROSITE" id="PS51984">
    <property type="entry name" value="CPB1"/>
    <property type="match status" value="1"/>
</dbReference>
<name>A0A4Y9Z1T3_9AGAM</name>
<dbReference type="InterPro" id="IPR033699">
    <property type="entry name" value="POLO_box_Plk4_1"/>
</dbReference>
<evidence type="ECO:0000313" key="4">
    <source>
        <dbReference type="Proteomes" id="UP000298327"/>
    </source>
</evidence>
<dbReference type="InterPro" id="IPR046437">
    <property type="entry name" value="Ser_Thr-PK_POLO_box_1_sf"/>
</dbReference>
<evidence type="ECO:0000256" key="1">
    <source>
        <dbReference type="SAM" id="MobiDB-lite"/>
    </source>
</evidence>
<dbReference type="AlphaFoldDB" id="A0A4Y9Z1T3"/>
<feature type="compositionally biased region" description="Low complexity" evidence="1">
    <location>
        <begin position="456"/>
        <end position="469"/>
    </location>
</feature>